<dbReference type="InterPro" id="IPR027417">
    <property type="entry name" value="P-loop_NTPase"/>
</dbReference>
<gene>
    <name evidence="8" type="ORF">DP107_06755</name>
</gene>
<dbReference type="Proteomes" id="UP000319894">
    <property type="component" value="Unassembled WGS sequence"/>
</dbReference>
<dbReference type="NCBIfam" id="NF009067">
    <property type="entry name" value="PRK12402.1"/>
    <property type="match status" value="1"/>
</dbReference>
<dbReference type="Pfam" id="PF13177">
    <property type="entry name" value="DNA_pol3_delta2"/>
    <property type="match status" value="1"/>
</dbReference>
<dbReference type="SUPFAM" id="SSF52540">
    <property type="entry name" value="P-loop containing nucleoside triphosphate hydrolases"/>
    <property type="match status" value="1"/>
</dbReference>
<dbReference type="PANTHER" id="PTHR11669">
    <property type="entry name" value="REPLICATION FACTOR C / DNA POLYMERASE III GAMMA-TAU SUBUNIT"/>
    <property type="match status" value="1"/>
</dbReference>
<dbReference type="Gene3D" id="3.40.50.300">
    <property type="entry name" value="P-loop containing nucleotide triphosphate hydrolases"/>
    <property type="match status" value="1"/>
</dbReference>
<dbReference type="GO" id="GO:0005663">
    <property type="term" value="C:DNA replication factor C complex"/>
    <property type="evidence" value="ECO:0007669"/>
    <property type="project" value="TreeGrafter"/>
</dbReference>
<dbReference type="PANTHER" id="PTHR11669:SF20">
    <property type="entry name" value="REPLICATION FACTOR C SUBUNIT 4"/>
    <property type="match status" value="1"/>
</dbReference>
<dbReference type="RefSeq" id="WP_144261396.1">
    <property type="nucleotide sequence ID" value="NZ_QMDX01000003.1"/>
</dbReference>
<comment type="similarity">
    <text evidence="1">Belongs to the activator 1 small subunits family. RfcS subfamily.</text>
</comment>
<keyword evidence="4" id="KW-0547">Nucleotide-binding</keyword>
<dbReference type="CDD" id="cd00009">
    <property type="entry name" value="AAA"/>
    <property type="match status" value="1"/>
</dbReference>
<dbReference type="SMART" id="SM00382">
    <property type="entry name" value="AAA"/>
    <property type="match status" value="1"/>
</dbReference>
<dbReference type="InterPro" id="IPR013748">
    <property type="entry name" value="Rep_factorC_C"/>
</dbReference>
<evidence type="ECO:0000313" key="9">
    <source>
        <dbReference type="Proteomes" id="UP000319894"/>
    </source>
</evidence>
<keyword evidence="9" id="KW-1185">Reference proteome</keyword>
<dbReference type="Pfam" id="PF08542">
    <property type="entry name" value="Rep_fac_C"/>
    <property type="match status" value="1"/>
</dbReference>
<keyword evidence="5" id="KW-0067">ATP-binding</keyword>
<dbReference type="GO" id="GO:0003677">
    <property type="term" value="F:DNA binding"/>
    <property type="evidence" value="ECO:0007669"/>
    <property type="project" value="InterPro"/>
</dbReference>
<evidence type="ECO:0000313" key="8">
    <source>
        <dbReference type="EMBL" id="TSD14676.1"/>
    </source>
</evidence>
<accession>A0A554NBA5</accession>
<evidence type="ECO:0000256" key="5">
    <source>
        <dbReference type="ARBA" id="ARBA00022840"/>
    </source>
</evidence>
<dbReference type="GO" id="GO:0005524">
    <property type="term" value="F:ATP binding"/>
    <property type="evidence" value="ECO:0007669"/>
    <property type="project" value="UniProtKB-KW"/>
</dbReference>
<dbReference type="OrthoDB" id="301951at2157"/>
<evidence type="ECO:0000256" key="6">
    <source>
        <dbReference type="ARBA" id="ARBA00031749"/>
    </source>
</evidence>
<evidence type="ECO:0000256" key="1">
    <source>
        <dbReference type="ARBA" id="ARBA00009668"/>
    </source>
</evidence>
<dbReference type="EMBL" id="QMDX01000003">
    <property type="protein sequence ID" value="TSD14676.1"/>
    <property type="molecule type" value="Genomic_DNA"/>
</dbReference>
<feature type="domain" description="AAA+ ATPase" evidence="7">
    <location>
        <begin position="32"/>
        <end position="179"/>
    </location>
</feature>
<reference evidence="8 9" key="1">
    <citation type="submission" date="2018-06" db="EMBL/GenBank/DDBJ databases">
        <title>Natronomonas sp. F16-60 a new haloarchaeon isolated from a solar saltern of Isla Cristina, Huelva, Spain.</title>
        <authorList>
            <person name="Duran-Viseras A."/>
            <person name="Sanchez-Porro C."/>
            <person name="Ventosa A."/>
        </authorList>
    </citation>
    <scope>NUCLEOTIDE SEQUENCE [LARGE SCALE GENOMIC DNA]</scope>
    <source>
        <strain evidence="8 9">F16-60</strain>
    </source>
</reference>
<dbReference type="SUPFAM" id="SSF48019">
    <property type="entry name" value="post-AAA+ oligomerization domain-like"/>
    <property type="match status" value="1"/>
</dbReference>
<dbReference type="GO" id="GO:0006261">
    <property type="term" value="P:DNA-templated DNA replication"/>
    <property type="evidence" value="ECO:0007669"/>
    <property type="project" value="TreeGrafter"/>
</dbReference>
<dbReference type="InterPro" id="IPR003593">
    <property type="entry name" value="AAA+_ATPase"/>
</dbReference>
<protein>
    <recommendedName>
        <fullName evidence="2">Replication factor C small subunit</fullName>
    </recommendedName>
    <alternativeName>
        <fullName evidence="6">Clamp loader small subunit</fullName>
    </alternativeName>
</protein>
<dbReference type="InterPro" id="IPR050238">
    <property type="entry name" value="DNA_Rep/Repair_Clamp_Loader"/>
</dbReference>
<evidence type="ECO:0000256" key="3">
    <source>
        <dbReference type="ARBA" id="ARBA00022705"/>
    </source>
</evidence>
<evidence type="ECO:0000256" key="4">
    <source>
        <dbReference type="ARBA" id="ARBA00022741"/>
    </source>
</evidence>
<evidence type="ECO:0000259" key="7">
    <source>
        <dbReference type="SMART" id="SM00382"/>
    </source>
</evidence>
<dbReference type="AlphaFoldDB" id="A0A554NBA5"/>
<dbReference type="Gene3D" id="1.10.8.60">
    <property type="match status" value="1"/>
</dbReference>
<keyword evidence="3" id="KW-0235">DNA replication</keyword>
<dbReference type="GO" id="GO:0003689">
    <property type="term" value="F:DNA clamp loader activity"/>
    <property type="evidence" value="ECO:0007669"/>
    <property type="project" value="TreeGrafter"/>
</dbReference>
<name>A0A554NBA5_9EURY</name>
<dbReference type="Gene3D" id="1.20.272.10">
    <property type="match status" value="1"/>
</dbReference>
<organism evidence="8 9">
    <name type="scientific">Haloglomus irregulare</name>
    <dbReference type="NCBI Taxonomy" id="2234134"/>
    <lineage>
        <taxon>Archaea</taxon>
        <taxon>Methanobacteriati</taxon>
        <taxon>Methanobacteriota</taxon>
        <taxon>Stenosarchaea group</taxon>
        <taxon>Halobacteria</taxon>
        <taxon>Halobacteriales</taxon>
        <taxon>Natronomonadaceae</taxon>
        <taxon>Haloglomus</taxon>
    </lineage>
</organism>
<comment type="caution">
    <text evidence="8">The sequence shown here is derived from an EMBL/GenBank/DDBJ whole genome shotgun (WGS) entry which is preliminary data.</text>
</comment>
<sequence>MDAPLWTETHAPELADLPQPGVRDYLTEAVEEPINLVLHGPEGVGKTAAARALARAAHTDPDNDLVEINVADFFGRTKTEIKNDPRFAPFLQGRSRMSKRDMINHVLKESAAHQPVSGEYKTVLLDNAEAIREDFQQALRRVMEQYARTTQFVIATRQPSKLIPPIESRCFPVPMRAPTHDETATVLRSILDAEDVEYDAEGLDFVASYGDGDLRRAVLGAQLVATDADAVTMAAAYEALGEVGVDAQLEEMLAAASSGDFSTARSTLDDLLEDEGLSGDELLADLLRVARESNRNWDVARLHELAGEVDMDLVEGSSDRVHLSHLLAELGRETASS</sequence>
<dbReference type="InParanoid" id="A0A554NBA5"/>
<dbReference type="GO" id="GO:0006281">
    <property type="term" value="P:DNA repair"/>
    <property type="evidence" value="ECO:0007669"/>
    <property type="project" value="TreeGrafter"/>
</dbReference>
<evidence type="ECO:0000256" key="2">
    <source>
        <dbReference type="ARBA" id="ARBA00014164"/>
    </source>
</evidence>
<proteinExistence type="inferred from homology"/>
<dbReference type="InterPro" id="IPR008921">
    <property type="entry name" value="DNA_pol3_clamp-load_cplx_C"/>
</dbReference>